<dbReference type="GO" id="GO:0006281">
    <property type="term" value="P:DNA repair"/>
    <property type="evidence" value="ECO:0007669"/>
    <property type="project" value="UniProtKB-KW"/>
</dbReference>
<dbReference type="AlphaFoldDB" id="A0A849JXK5"/>
<protein>
    <submittedName>
        <fullName evidence="7">PD-(D/E)XK nuclease family protein</fullName>
    </submittedName>
</protein>
<evidence type="ECO:0000256" key="5">
    <source>
        <dbReference type="ARBA" id="ARBA00023204"/>
    </source>
</evidence>
<dbReference type="Gene3D" id="3.90.320.10">
    <property type="match status" value="1"/>
</dbReference>
<evidence type="ECO:0000256" key="2">
    <source>
        <dbReference type="ARBA" id="ARBA00022763"/>
    </source>
</evidence>
<evidence type="ECO:0000313" key="8">
    <source>
        <dbReference type="Proteomes" id="UP000557204"/>
    </source>
</evidence>
<dbReference type="Pfam" id="PF12705">
    <property type="entry name" value="PDDEXK_1"/>
    <property type="match status" value="1"/>
</dbReference>
<keyword evidence="2" id="KW-0227">DNA damage</keyword>
<keyword evidence="4" id="KW-0269">Exonuclease</keyword>
<dbReference type="SUPFAM" id="SSF52540">
    <property type="entry name" value="P-loop containing nucleoside triphosphate hydrolases"/>
    <property type="match status" value="1"/>
</dbReference>
<comment type="caution">
    <text evidence="7">The sequence shown here is derived from an EMBL/GenBank/DDBJ whole genome shotgun (WGS) entry which is preliminary data.</text>
</comment>
<evidence type="ECO:0000256" key="3">
    <source>
        <dbReference type="ARBA" id="ARBA00022806"/>
    </source>
</evidence>
<reference evidence="7 8" key="1">
    <citation type="submission" date="2020-05" db="EMBL/GenBank/DDBJ databases">
        <title>Genome sequence of Isoptericola sp. JC619 isolated from Chilika lagoon, India.</title>
        <authorList>
            <person name="Kumar D."/>
            <person name="Appam K."/>
            <person name="Gandham S."/>
            <person name="Uppada J."/>
            <person name="Sasikala C."/>
            <person name="Venkata Ramana C."/>
        </authorList>
    </citation>
    <scope>NUCLEOTIDE SEQUENCE [LARGE SCALE GENOMIC DNA]</scope>
    <source>
        <strain evidence="7 8">JC619</strain>
    </source>
</reference>
<gene>
    <name evidence="7" type="ORF">HLI28_07130</name>
</gene>
<name>A0A849JXK5_9MICO</name>
<dbReference type="GO" id="GO:0004386">
    <property type="term" value="F:helicase activity"/>
    <property type="evidence" value="ECO:0007669"/>
    <property type="project" value="UniProtKB-KW"/>
</dbReference>
<dbReference type="GO" id="GO:0004527">
    <property type="term" value="F:exonuclease activity"/>
    <property type="evidence" value="ECO:0007669"/>
    <property type="project" value="UniProtKB-KW"/>
</dbReference>
<proteinExistence type="predicted"/>
<evidence type="ECO:0000313" key="7">
    <source>
        <dbReference type="EMBL" id="NNU27314.1"/>
    </source>
</evidence>
<keyword evidence="8" id="KW-1185">Reference proteome</keyword>
<evidence type="ECO:0000259" key="6">
    <source>
        <dbReference type="Pfam" id="PF12705"/>
    </source>
</evidence>
<dbReference type="EMBL" id="JABFAJ010000012">
    <property type="protein sequence ID" value="NNU27314.1"/>
    <property type="molecule type" value="Genomic_DNA"/>
</dbReference>
<keyword evidence="3" id="KW-0347">Helicase</keyword>
<feature type="domain" description="PD-(D/E)XK endonuclease-like" evidence="6">
    <location>
        <begin position="658"/>
        <end position="944"/>
    </location>
</feature>
<dbReference type="Proteomes" id="UP000557204">
    <property type="component" value="Unassembled WGS sequence"/>
</dbReference>
<dbReference type="InterPro" id="IPR027417">
    <property type="entry name" value="P-loop_NTPase"/>
</dbReference>
<keyword evidence="1" id="KW-0540">Nuclease</keyword>
<keyword evidence="5" id="KW-0234">DNA repair</keyword>
<sequence>MASVVLIAPNQLAGTVARRHLARHGREQRGGDRVPGIAGLDVTTIDRFAERLAASLLTPRRPATGPVLATAWRAALADEPGLFGEVADHTATIEALVAAHRELRDLDEHELNALAADGPAVTRDLVRLHLAVAARLAPDWYDTRDLLDTATAGASVVTDPVVLYLPQDLSNPQQRFIAALAEGTDVVAIEPDTDTPSATATRVANASDSDDEIRSAVREVVAALRTTPAERIAVLYTAREPYARLLHEQLTAAGIRVNGPGVRPVVDRAIARTLTEILALGPADMPRADLFRALAGAPVRAPDGDRVPVARWERLSREAGIIGGDDWSTRLEYFIESARQRAAGQEAGSTRAEFATRQADDATALRAFVGHLHGELARGAAEETWAGLSEWALDLLRTLLGADEDLLRLPPEEQHAAAACTRILRGLAVLDDVDGPASLEALIETLHLELEHARPRVGSIGDGVLVAPVSAAVGLDLDLAVVVGLSEGLYPGRPRLDALLPESVRTAVDSLRTARDELKTRHRHLLAAFVAAPDVVASFPRGDLRSSGHRLPSRWLLDTLRELADSSDLAATAWENADYRGRMAQSASFAGELLRTPRPATGSEWRTQAARAGFLHDDVATAAQTLLRARRSPNLTRFDGNLTGVPGLPDHADGEHPIAPTTLENYAGCPHAYFVERLLQVRPIDLPEEIVTITALEIGNIIHQVLDQLITEHLGAGLLPGPGEPWPQAARDRLTAIGQELCQSAEQRGLTGHPRLWENERTRIAADLLALLDADDAWRAERVAHPVASEVAFGTGADDAAPAVEVPVTRPDGTPGRVLLRGSVDMVSRAAGGTVLVTDLKTGRRDAFKPIEAGDPLVAGTKLQLPVYALAARDAVGDGTAGVEAGYWFVRKDPGRIELPLTPDLEQRYAAALSVLVGSIATGLFPQRPPEKDDYAYTQCWYCNPDAVGYGPARGRWEAKQHDPALTDLMSLIAPDGGAA</sequence>
<dbReference type="InterPro" id="IPR011604">
    <property type="entry name" value="PDDEXK-like_dom_sf"/>
</dbReference>
<evidence type="ECO:0000256" key="4">
    <source>
        <dbReference type="ARBA" id="ARBA00022839"/>
    </source>
</evidence>
<organism evidence="7 8">
    <name type="scientific">Isoptericola sediminis</name>
    <dbReference type="NCBI Taxonomy" id="2733572"/>
    <lineage>
        <taxon>Bacteria</taxon>
        <taxon>Bacillati</taxon>
        <taxon>Actinomycetota</taxon>
        <taxon>Actinomycetes</taxon>
        <taxon>Micrococcales</taxon>
        <taxon>Promicromonosporaceae</taxon>
        <taxon>Isoptericola</taxon>
    </lineage>
</organism>
<keyword evidence="3" id="KW-0067">ATP-binding</keyword>
<accession>A0A849JXK5</accession>
<keyword evidence="4" id="KW-0378">Hydrolase</keyword>
<keyword evidence="3" id="KW-0547">Nucleotide-binding</keyword>
<evidence type="ECO:0000256" key="1">
    <source>
        <dbReference type="ARBA" id="ARBA00022722"/>
    </source>
</evidence>
<dbReference type="InterPro" id="IPR038726">
    <property type="entry name" value="PDDEXK_AddAB-type"/>
</dbReference>